<dbReference type="InterPro" id="IPR045619">
    <property type="entry name" value="DUF6443"/>
</dbReference>
<name>A0A413V3V9_9BACE</name>
<evidence type="ECO:0000313" key="2">
    <source>
        <dbReference type="EMBL" id="RHB28254.1"/>
    </source>
</evidence>
<sequence length="1136" mass="130122">MKIMIMKHNIYIPLILWSLLSTSPIFSQSMDYNFVRVSTMLDSGSTEKICYFDGLGRLTQEVQHGFAPNGKDLVVFHEYDCIGRDSLHWLPVPIVGNGEYVLPSILKAASSTYYRDEVAYSHPSYEASPLNRILNEHGPGNAWINHPVGTEYLLNGTDYPCPQYKLEGDIPVYCGNYPIGQLSVVKTIDEDGNVSYQFKDSKNNLILLRKVNNGENYDTRYIYDVYGNLRCVLPPQVSERVSVSELELYAYRYKYDIRNRCIEKILPGCAPIYMVYDLSDRLVLTQDGEQRRKGQWMFTLSDVFDRPVLQGLCNVLDIASISSTRVVASFNYTLPEAGFMGTGYTFEGITLNSAETKLLKVYYYDCYHFLSLPVLSNKSINLLYDEEDSYGSRYVYSENDEVSGKGKLTGTRDFLIDNTMGEIIKVLYYDAKDRIIQQRSTNHLGGYEADFYRYTFTGKLLKHHHCHSVPYQPVLKEEYTYSYDHSERLKSIRHKLDENEEVILSENWYDELGRLWIENIHDALWECNYFYNIRNWITGISGPFNQQLYYTDSTSPCYNGNISQMNWGVDIEEDVVRSYKFSYDGLNRLTKAMYTEENADEDTNYDPDYTVNYGYDKMGNLVLLKRYGLSEVISGQLYYELIDELTMEYTGNQLRKITDESAFDPIYEGAFDYVDYDYSGEQEFFYDSNGNLIKNLSRRINEIQYNCLNLPNYLSFSNNGDIIRYSYSADGVKLRKEYGTSTYSSISFPLSSSLHMNSANSTSFVIPLNSELEQQNNFSVNETIDYCGNIIYENGVLSRILLDCGYITFKNGNPMYHYYMKDYQGNNRVVMDQNSSFEQITHYYPFGGLFGQGMGTAVQQYKYGGKYLERMHRLDWYDFGARHYDSAIGRFHTMDPLCEKYYSMSPYAYCDNNPINNVDLRGDSITTVVTSMVNGNVVNTTYYYGRDAQGNYGFLDSSGNLYSGGDRFVVSLTTALTKLRSGTKGLALADDLVNSTNTVQIGKARGSQTNAADPNGKYIIWDPTSSTGGPDQAGNTTRPSYIGLGHEMAHVQDVWNKTYDASTWTTIGNKTIPNAEKYATHVENQLRSEHGLSLRTHYSPGYNSTRLLDSRTNTSLFYKTMVRIGNRSIPTTPYIY</sequence>
<evidence type="ECO:0000313" key="3">
    <source>
        <dbReference type="Proteomes" id="UP000284379"/>
    </source>
</evidence>
<accession>A0A413V3V9</accession>
<dbReference type="Pfam" id="PF20041">
    <property type="entry name" value="DUF6443"/>
    <property type="match status" value="1"/>
</dbReference>
<organism evidence="2 3">
    <name type="scientific">Bacteroides nordii</name>
    <dbReference type="NCBI Taxonomy" id="291645"/>
    <lineage>
        <taxon>Bacteria</taxon>
        <taxon>Pseudomonadati</taxon>
        <taxon>Bacteroidota</taxon>
        <taxon>Bacteroidia</taxon>
        <taxon>Bacteroidales</taxon>
        <taxon>Bacteroidaceae</taxon>
        <taxon>Bacteroides</taxon>
    </lineage>
</organism>
<dbReference type="Proteomes" id="UP000284379">
    <property type="component" value="Unassembled WGS sequence"/>
</dbReference>
<dbReference type="PANTHER" id="PTHR32305">
    <property type="match status" value="1"/>
</dbReference>
<dbReference type="EMBL" id="QSGO01000043">
    <property type="protein sequence ID" value="RHB28254.1"/>
    <property type="molecule type" value="Genomic_DNA"/>
</dbReference>
<dbReference type="InterPro" id="IPR022385">
    <property type="entry name" value="Rhs_assc_core"/>
</dbReference>
<proteinExistence type="predicted"/>
<gene>
    <name evidence="2" type="ORF">DW888_20810</name>
</gene>
<feature type="domain" description="DUF6443" evidence="1">
    <location>
        <begin position="42"/>
        <end position="146"/>
    </location>
</feature>
<dbReference type="InterPro" id="IPR050708">
    <property type="entry name" value="T6SS_VgrG/RHS"/>
</dbReference>
<dbReference type="Pfam" id="PF14891">
    <property type="entry name" value="Peptidase_M91"/>
    <property type="match status" value="1"/>
</dbReference>
<dbReference type="NCBIfam" id="TIGR03696">
    <property type="entry name" value="Rhs_assc_core"/>
    <property type="match status" value="1"/>
</dbReference>
<evidence type="ECO:0000259" key="1">
    <source>
        <dbReference type="Pfam" id="PF20041"/>
    </source>
</evidence>
<comment type="caution">
    <text evidence="2">The sequence shown here is derived from an EMBL/GenBank/DDBJ whole genome shotgun (WGS) entry which is preliminary data.</text>
</comment>
<dbReference type="PANTHER" id="PTHR32305:SF15">
    <property type="entry name" value="PROTEIN RHSA-RELATED"/>
    <property type="match status" value="1"/>
</dbReference>
<dbReference type="AlphaFoldDB" id="A0A413V3V9"/>
<protein>
    <submittedName>
        <fullName evidence="2">RHS repeat-associated core domain-containing protein</fullName>
    </submittedName>
</protein>
<dbReference type="InterPro" id="IPR028208">
    <property type="entry name" value="Effector_pro_NleD-like"/>
</dbReference>
<dbReference type="Gene3D" id="2.180.10.10">
    <property type="entry name" value="RHS repeat-associated core"/>
    <property type="match status" value="1"/>
</dbReference>
<reference evidence="2 3" key="1">
    <citation type="submission" date="2018-08" db="EMBL/GenBank/DDBJ databases">
        <title>A genome reference for cultivated species of the human gut microbiota.</title>
        <authorList>
            <person name="Zou Y."/>
            <person name="Xue W."/>
            <person name="Luo G."/>
        </authorList>
    </citation>
    <scope>NUCLEOTIDE SEQUENCE [LARGE SCALE GENOMIC DNA]</scope>
    <source>
        <strain evidence="2 3">AM40-30BH</strain>
    </source>
</reference>